<dbReference type="PROSITE" id="PS50011">
    <property type="entry name" value="PROTEIN_KINASE_DOM"/>
    <property type="match status" value="1"/>
</dbReference>
<keyword evidence="4" id="KW-1185">Reference proteome</keyword>
<dbReference type="RefSeq" id="XP_028463155.1">
    <property type="nucleotide sequence ID" value="XM_028612676.1"/>
</dbReference>
<dbReference type="Pfam" id="PF00069">
    <property type="entry name" value="Pkinase"/>
    <property type="match status" value="1"/>
</dbReference>
<dbReference type="InterPro" id="IPR022198">
    <property type="entry name" value="DUF3723"/>
</dbReference>
<dbReference type="SMART" id="SM00220">
    <property type="entry name" value="S_TKc"/>
    <property type="match status" value="1"/>
</dbReference>
<dbReference type="STRING" id="1314773.A0A3N2PLJ2"/>
<dbReference type="SUPFAM" id="SSF56112">
    <property type="entry name" value="Protein kinase-like (PK-like)"/>
    <property type="match status" value="1"/>
</dbReference>
<dbReference type="InterPro" id="IPR000719">
    <property type="entry name" value="Prot_kinase_dom"/>
</dbReference>
<proteinExistence type="predicted"/>
<dbReference type="InterPro" id="IPR011009">
    <property type="entry name" value="Kinase-like_dom_sf"/>
</dbReference>
<organism evidence="3 4">
    <name type="scientific">Sodiomyces alkalinus (strain CBS 110278 / VKM F-3762 / F11)</name>
    <name type="common">Alkaliphilic filamentous fungus</name>
    <dbReference type="NCBI Taxonomy" id="1314773"/>
    <lineage>
        <taxon>Eukaryota</taxon>
        <taxon>Fungi</taxon>
        <taxon>Dikarya</taxon>
        <taxon>Ascomycota</taxon>
        <taxon>Pezizomycotina</taxon>
        <taxon>Sordariomycetes</taxon>
        <taxon>Hypocreomycetidae</taxon>
        <taxon>Glomerellales</taxon>
        <taxon>Plectosphaerellaceae</taxon>
        <taxon>Sodiomyces</taxon>
    </lineage>
</organism>
<evidence type="ECO:0000256" key="1">
    <source>
        <dbReference type="SAM" id="MobiDB-lite"/>
    </source>
</evidence>
<feature type="domain" description="Protein kinase" evidence="2">
    <location>
        <begin position="691"/>
        <end position="921"/>
    </location>
</feature>
<dbReference type="Gene3D" id="1.10.510.10">
    <property type="entry name" value="Transferase(Phosphotransferase) domain 1"/>
    <property type="match status" value="1"/>
</dbReference>
<dbReference type="EMBL" id="ML119061">
    <property type="protein sequence ID" value="ROT35349.1"/>
    <property type="molecule type" value="Genomic_DNA"/>
</dbReference>
<dbReference type="Pfam" id="PF12520">
    <property type="entry name" value="DUF3723"/>
    <property type="match status" value="2"/>
</dbReference>
<evidence type="ECO:0000313" key="4">
    <source>
        <dbReference type="Proteomes" id="UP000272025"/>
    </source>
</evidence>
<dbReference type="Proteomes" id="UP000272025">
    <property type="component" value="Unassembled WGS sequence"/>
</dbReference>
<accession>A0A3N2PLJ2</accession>
<evidence type="ECO:0000259" key="2">
    <source>
        <dbReference type="PROSITE" id="PS50011"/>
    </source>
</evidence>
<gene>
    <name evidence="3" type="ORF">SODALDRAFT_337370</name>
</gene>
<sequence length="921" mass="104461">MTSLKHINNEIVSKLQGTVKVDLASLFFAIGPEEIDEVDKDNVERLVKIFELEGCNRLSPAHSIPGSISADVLQTALAHSSLTIENLRDVEPPTLYLPPGLQIECLQGKHRLAALRESKKLHPWWTVRLYVAKRLYKRDSLAGAIRLVLEMPGQRKHFKLGVWKRIITEGCDEEIVHYLRLIHDTFAFIMGSDTALRLVDEETVQSFELRAPGVSHQDDLYVSAAVSENAVLWYLEDESAREQVIRRLRNVHYLIPTIYSLQMDFYYLQQCTSVMRRLISGKDRLPVTVQSLAWSAFTLPHASVFSPESDFLGNLKLLYLYIMQTAVELSGENPLLEDNEEKPEPLQYDESAWVHLAMQAKGKGFDSDEISRLCSVDLERQVASNLLQAARPPSGFDWGKNFDKLVDMQVKILKEAQPIQNEPGSPELITDRHGEPIARRCGRQYSKAYAHDRHFYTVDLFTCMVQRGSDVTSLFVRRSVFHAFWGIHEIKNREGSGNEDDMPDAPEEAGVSGSDESLELCAPEADEDDEMRDAPAFSRHSERKQPRQTLRKRKAQRDRLRDGPVAKVQSKATAKGPRRATAAGRSSAVTTFIPQLELQAGPQDGQQATEPDHRLMTMIVRKDGNLEDARQCRRSSVIQAIDESRMLFLQAHRLIQNPRQQNVASYFNPRSDSEPTSANKKPKLLRPSHLIKRTIEAQEGNAVRMLAGSPRKQYNDRYQIKFGHMFGVVTARGSGQVRMIRTIKGPNADEHIYSSYDLQDNFLISEFMETSLRHLGRSPIYPNEEQLSSILHQVLSGVEFLLQNNLVHERLSPANILVNAAGEVKISDIDNCRRDGDGTKLLESFSGLMMKLMDKEKAGPTVTGLSHPDRWSDAAFDMFTLAVSKPGIKELMNHRFLLKRDQKELWWLVLMVLISAKHDRC</sequence>
<protein>
    <recommendedName>
        <fullName evidence="2">Protein kinase domain-containing protein</fullName>
    </recommendedName>
</protein>
<dbReference type="AlphaFoldDB" id="A0A3N2PLJ2"/>
<dbReference type="GeneID" id="39581154"/>
<name>A0A3N2PLJ2_SODAK</name>
<dbReference type="OrthoDB" id="4820741at2759"/>
<evidence type="ECO:0000313" key="3">
    <source>
        <dbReference type="EMBL" id="ROT35349.1"/>
    </source>
</evidence>
<feature type="compositionally biased region" description="Acidic residues" evidence="1">
    <location>
        <begin position="497"/>
        <end position="507"/>
    </location>
</feature>
<dbReference type="GO" id="GO:0004672">
    <property type="term" value="F:protein kinase activity"/>
    <property type="evidence" value="ECO:0007669"/>
    <property type="project" value="InterPro"/>
</dbReference>
<reference evidence="3 4" key="1">
    <citation type="journal article" date="2018" name="Mol. Ecol.">
        <title>The obligate alkalophilic soda-lake fungus Sodiomyces alkalinus has shifted to a protein diet.</title>
        <authorList>
            <person name="Grum-Grzhimaylo A.A."/>
            <person name="Falkoski D.L."/>
            <person name="van den Heuvel J."/>
            <person name="Valero-Jimenez C.A."/>
            <person name="Min B."/>
            <person name="Choi I.G."/>
            <person name="Lipzen A."/>
            <person name="Daum C.G."/>
            <person name="Aanen D.K."/>
            <person name="Tsang A."/>
            <person name="Henrissat B."/>
            <person name="Bilanenko E.N."/>
            <person name="de Vries R.P."/>
            <person name="van Kan J.A.L."/>
            <person name="Grigoriev I.V."/>
            <person name="Debets A.J.M."/>
        </authorList>
    </citation>
    <scope>NUCLEOTIDE SEQUENCE [LARGE SCALE GENOMIC DNA]</scope>
    <source>
        <strain evidence="3 4">F11</strain>
    </source>
</reference>
<feature type="region of interest" description="Disordered" evidence="1">
    <location>
        <begin position="493"/>
        <end position="587"/>
    </location>
</feature>
<dbReference type="GO" id="GO:0005524">
    <property type="term" value="F:ATP binding"/>
    <property type="evidence" value="ECO:0007669"/>
    <property type="project" value="InterPro"/>
</dbReference>